<reference evidence="1 2" key="1">
    <citation type="submission" date="2019-02" db="EMBL/GenBank/DDBJ databases">
        <title>Deep-cultivation of Planctomycetes and their phenomic and genomic characterization uncovers novel biology.</title>
        <authorList>
            <person name="Wiegand S."/>
            <person name="Jogler M."/>
            <person name="Boedeker C."/>
            <person name="Pinto D."/>
            <person name="Vollmers J."/>
            <person name="Rivas-Marin E."/>
            <person name="Kohn T."/>
            <person name="Peeters S.H."/>
            <person name="Heuer A."/>
            <person name="Rast P."/>
            <person name="Oberbeckmann S."/>
            <person name="Bunk B."/>
            <person name="Jeske O."/>
            <person name="Meyerdierks A."/>
            <person name="Storesund J.E."/>
            <person name="Kallscheuer N."/>
            <person name="Luecker S."/>
            <person name="Lage O.M."/>
            <person name="Pohl T."/>
            <person name="Merkel B.J."/>
            <person name="Hornburger P."/>
            <person name="Mueller R.-W."/>
            <person name="Bruemmer F."/>
            <person name="Labrenz M."/>
            <person name="Spormann A.M."/>
            <person name="Op den Camp H."/>
            <person name="Overmann J."/>
            <person name="Amann R."/>
            <person name="Jetten M.S.M."/>
            <person name="Mascher T."/>
            <person name="Medema M.H."/>
            <person name="Devos D.P."/>
            <person name="Kaster A.-K."/>
            <person name="Ovreas L."/>
            <person name="Rohde M."/>
            <person name="Galperin M.Y."/>
            <person name="Jogler C."/>
        </authorList>
    </citation>
    <scope>NUCLEOTIDE SEQUENCE [LARGE SCALE GENOMIC DNA]</scope>
    <source>
        <strain evidence="1 2">V22</strain>
    </source>
</reference>
<gene>
    <name evidence="1" type="ORF">V22_01740</name>
</gene>
<dbReference type="KEGG" id="chya:V22_01740"/>
<keyword evidence="2" id="KW-1185">Reference proteome</keyword>
<protein>
    <submittedName>
        <fullName evidence="1">Uncharacterized protein</fullName>
    </submittedName>
</protein>
<accession>A0A517T3M2</accession>
<organism evidence="1 2">
    <name type="scientific">Calycomorphotria hydatis</name>
    <dbReference type="NCBI Taxonomy" id="2528027"/>
    <lineage>
        <taxon>Bacteria</taxon>
        <taxon>Pseudomonadati</taxon>
        <taxon>Planctomycetota</taxon>
        <taxon>Planctomycetia</taxon>
        <taxon>Planctomycetales</taxon>
        <taxon>Planctomycetaceae</taxon>
        <taxon>Calycomorphotria</taxon>
    </lineage>
</organism>
<dbReference type="Proteomes" id="UP000319976">
    <property type="component" value="Chromosome"/>
</dbReference>
<dbReference type="EMBL" id="CP036316">
    <property type="protein sequence ID" value="QDT62976.1"/>
    <property type="molecule type" value="Genomic_DNA"/>
</dbReference>
<proteinExistence type="predicted"/>
<sequence>MECFFGDGVLKTVGPEEMYWTRVTLVRLGEVWIPVFTGMTSLSLLGLHRFV</sequence>
<name>A0A517T3M2_9PLAN</name>
<dbReference type="AlphaFoldDB" id="A0A517T3M2"/>
<evidence type="ECO:0000313" key="2">
    <source>
        <dbReference type="Proteomes" id="UP000319976"/>
    </source>
</evidence>
<evidence type="ECO:0000313" key="1">
    <source>
        <dbReference type="EMBL" id="QDT62976.1"/>
    </source>
</evidence>